<dbReference type="EMBL" id="JAWLNX010000003">
    <property type="protein sequence ID" value="MEB3367085.1"/>
    <property type="molecule type" value="Genomic_DNA"/>
</dbReference>
<keyword evidence="3" id="KW-1185">Reference proteome</keyword>
<reference evidence="2 3" key="1">
    <citation type="submission" date="2023-10" db="EMBL/GenBank/DDBJ databases">
        <title>Saccharopolyspora sp. nov., isolated from mangrove soil.</title>
        <authorList>
            <person name="Lu Y."/>
            <person name="Liu W."/>
        </authorList>
    </citation>
    <scope>NUCLEOTIDE SEQUENCE [LARGE SCALE GENOMIC DNA]</scope>
    <source>
        <strain evidence="2 3">S2-29</strain>
    </source>
</reference>
<comment type="caution">
    <text evidence="2">The sequence shown here is derived from an EMBL/GenBank/DDBJ whole genome shotgun (WGS) entry which is preliminary data.</text>
</comment>
<name>A0ABU6A6H9_9PSEU</name>
<keyword evidence="1" id="KW-0472">Membrane</keyword>
<proteinExistence type="predicted"/>
<keyword evidence="1" id="KW-0812">Transmembrane</keyword>
<sequence length="166" mass="18111">MDFRRSSTGAIAGVILIALGVFGTVLLIGGLTGGSGVRIHFLFFLAPIGALAGVVMLINSLRPLKMRIDERGIMIHQPARRVQVALGWQHVAAVSVTELRKPKDARNTATYLAVWTHGGLNPGVPPEWVFQNDGWTGYRLIDVDDVRESSDQLTQALRQYAAPVLR</sequence>
<evidence type="ECO:0008006" key="4">
    <source>
        <dbReference type="Google" id="ProtNLM"/>
    </source>
</evidence>
<evidence type="ECO:0000256" key="1">
    <source>
        <dbReference type="SAM" id="Phobius"/>
    </source>
</evidence>
<keyword evidence="1" id="KW-1133">Transmembrane helix</keyword>
<dbReference type="RefSeq" id="WP_324264628.1">
    <property type="nucleotide sequence ID" value="NZ_JAWLNX010000003.1"/>
</dbReference>
<accession>A0ABU6A6H9</accession>
<dbReference type="Proteomes" id="UP001327093">
    <property type="component" value="Unassembled WGS sequence"/>
</dbReference>
<feature type="transmembrane region" description="Helical" evidence="1">
    <location>
        <begin position="12"/>
        <end position="33"/>
    </location>
</feature>
<protein>
    <recommendedName>
        <fullName evidence="4">DUF3093 domain-containing protein</fullName>
    </recommendedName>
</protein>
<organism evidence="2 3">
    <name type="scientific">Saccharopolyspora mangrovi</name>
    <dbReference type="NCBI Taxonomy" id="3082379"/>
    <lineage>
        <taxon>Bacteria</taxon>
        <taxon>Bacillati</taxon>
        <taxon>Actinomycetota</taxon>
        <taxon>Actinomycetes</taxon>
        <taxon>Pseudonocardiales</taxon>
        <taxon>Pseudonocardiaceae</taxon>
        <taxon>Saccharopolyspora</taxon>
    </lineage>
</organism>
<feature type="transmembrane region" description="Helical" evidence="1">
    <location>
        <begin position="39"/>
        <end position="58"/>
    </location>
</feature>
<evidence type="ECO:0000313" key="2">
    <source>
        <dbReference type="EMBL" id="MEB3367085.1"/>
    </source>
</evidence>
<gene>
    <name evidence="2" type="ORF">R4I43_06685</name>
</gene>
<evidence type="ECO:0000313" key="3">
    <source>
        <dbReference type="Proteomes" id="UP001327093"/>
    </source>
</evidence>